<keyword evidence="3" id="KW-1185">Reference proteome</keyword>
<dbReference type="Proteomes" id="UP001451606">
    <property type="component" value="Chromosome"/>
</dbReference>
<protein>
    <submittedName>
        <fullName evidence="2">Uncharacterized protein</fullName>
    </submittedName>
</protein>
<dbReference type="EMBL" id="CP133772">
    <property type="protein sequence ID" value="WYY00045.1"/>
    <property type="molecule type" value="Genomic_DNA"/>
</dbReference>
<reference evidence="2 3" key="1">
    <citation type="submission" date="2023-09" db="EMBL/GenBank/DDBJ databases">
        <authorList>
            <person name="Golyshina O.V."/>
            <person name="Lunev E.A."/>
            <person name="Bargiela R."/>
            <person name="Gaines M.C."/>
            <person name="Daum B."/>
            <person name="Bale N.J."/>
            <person name="Koenen M."/>
            <person name="Sinninghe Damst J.S."/>
            <person name="Yakimov M."/>
            <person name="Golyshin P.N."/>
        </authorList>
    </citation>
    <scope>NUCLEOTIDE SEQUENCE [LARGE SCALE GENOMIC DNA]</scope>
    <source>
        <strain evidence="2 3">M1</strain>
    </source>
</reference>
<dbReference type="GeneID" id="95967327"/>
<evidence type="ECO:0000256" key="1">
    <source>
        <dbReference type="SAM" id="MobiDB-lite"/>
    </source>
</evidence>
<gene>
    <name evidence="2" type="ORF">OXIME_000598</name>
</gene>
<dbReference type="RefSeq" id="WP_393971999.1">
    <property type="nucleotide sequence ID" value="NZ_CP133772.1"/>
</dbReference>
<sequence>MGKEKQNHNDKTKGNERGSGRDNIYRGHNNEETFGLEKAHLIMKLVSLKSEEARLHMEYVDTKDLIVRNLLSLSGLLGEYRLAKRNEDLNEFETRFDILFNKYMKKN</sequence>
<evidence type="ECO:0000313" key="2">
    <source>
        <dbReference type="EMBL" id="WYY00045.1"/>
    </source>
</evidence>
<feature type="region of interest" description="Disordered" evidence="1">
    <location>
        <begin position="1"/>
        <end position="28"/>
    </location>
</feature>
<evidence type="ECO:0000313" key="3">
    <source>
        <dbReference type="Proteomes" id="UP001451606"/>
    </source>
</evidence>
<dbReference type="KEGG" id="omr:OXIME_000598"/>
<name>A0AAX4NF16_9ARCH</name>
<dbReference type="AlphaFoldDB" id="A0AAX4NF16"/>
<proteinExistence type="predicted"/>
<organism evidence="2 3">
    <name type="scientific">Oxyplasma meridianum</name>
    <dbReference type="NCBI Taxonomy" id="3073602"/>
    <lineage>
        <taxon>Archaea</taxon>
        <taxon>Methanobacteriati</taxon>
        <taxon>Thermoplasmatota</taxon>
        <taxon>Thermoplasmata</taxon>
        <taxon>Thermoplasmatales</taxon>
        <taxon>Thermoplasmataceae</taxon>
        <taxon>Oxyplasma</taxon>
    </lineage>
</organism>
<accession>A0AAX4NF16</accession>